<dbReference type="NCBIfam" id="TIGR02269">
    <property type="entry name" value="TIGR02269 family lipoprotein"/>
    <property type="match status" value="1"/>
</dbReference>
<accession>A0A3A8Q365</accession>
<evidence type="ECO:0000313" key="2">
    <source>
        <dbReference type="EMBL" id="RKH63123.1"/>
    </source>
</evidence>
<evidence type="ECO:0000313" key="3">
    <source>
        <dbReference type="Proteomes" id="UP000272888"/>
    </source>
</evidence>
<organism evidence="2 3">
    <name type="scientific">Corallococcus llansteffanensis</name>
    <dbReference type="NCBI Taxonomy" id="2316731"/>
    <lineage>
        <taxon>Bacteria</taxon>
        <taxon>Pseudomonadati</taxon>
        <taxon>Myxococcota</taxon>
        <taxon>Myxococcia</taxon>
        <taxon>Myxococcales</taxon>
        <taxon>Cystobacterineae</taxon>
        <taxon>Myxococcaceae</taxon>
        <taxon>Corallococcus</taxon>
    </lineage>
</organism>
<feature type="signal peptide" evidence="1">
    <location>
        <begin position="1"/>
        <end position="22"/>
    </location>
</feature>
<proteinExistence type="predicted"/>
<keyword evidence="2" id="KW-0449">Lipoprotein</keyword>
<reference evidence="3" key="1">
    <citation type="submission" date="2018-09" db="EMBL/GenBank/DDBJ databases">
        <authorList>
            <person name="Livingstone P.G."/>
            <person name="Whitworth D.E."/>
        </authorList>
    </citation>
    <scope>NUCLEOTIDE SEQUENCE [LARGE SCALE GENOMIC DNA]</scope>
    <source>
        <strain evidence="3">CA051B</strain>
    </source>
</reference>
<keyword evidence="3" id="KW-1185">Reference proteome</keyword>
<evidence type="ECO:0000256" key="1">
    <source>
        <dbReference type="SAM" id="SignalP"/>
    </source>
</evidence>
<feature type="chain" id="PRO_5017333413" evidence="1">
    <location>
        <begin position="23"/>
        <end position="233"/>
    </location>
</feature>
<name>A0A3A8Q365_9BACT</name>
<dbReference type="Proteomes" id="UP000272888">
    <property type="component" value="Unassembled WGS sequence"/>
</dbReference>
<protein>
    <submittedName>
        <fullName evidence="2">TIGR02269 family lipoprotein</fullName>
    </submittedName>
</protein>
<gene>
    <name evidence="2" type="ORF">D7V93_09145</name>
</gene>
<comment type="caution">
    <text evidence="2">The sequence shown here is derived from an EMBL/GenBank/DDBJ whole genome shotgun (WGS) entry which is preliminary data.</text>
</comment>
<dbReference type="AlphaFoldDB" id="A0A3A8Q365"/>
<dbReference type="Pfam" id="PF09533">
    <property type="entry name" value="DUF2380"/>
    <property type="match status" value="1"/>
</dbReference>
<dbReference type="RefSeq" id="WP_120643018.1">
    <property type="nucleotide sequence ID" value="NZ_RAWB01000068.1"/>
</dbReference>
<dbReference type="EMBL" id="RAWB01000068">
    <property type="protein sequence ID" value="RKH63123.1"/>
    <property type="molecule type" value="Genomic_DNA"/>
</dbReference>
<sequence>MRGWWLWVLLLAGCASAPMTQAFSPTQEWEGTDESRECEDRDEDQCLAPVCEDDVCALFRCEDLAPNRVVRTRGATAAVPVFVAPGSGPQRTWGSAQGLPGDAVPIMVFRWHPREKLPSELRRQKAKEEWAKRPKERHHMFPQAFKAHFERKNINIHKYVLLVDAEVHARIHRGASGGPWNKDWKAFIDDEGLNASVPRHFEHASWMIQKYGLFGLTMTYWQQVDLMPIPFED</sequence>
<keyword evidence="1" id="KW-0732">Signal</keyword>
<dbReference type="InterPro" id="IPR011755">
    <property type="entry name" value="CHP02269_MYXXA"/>
</dbReference>